<dbReference type="AlphaFoldDB" id="A0A1E7X663"/>
<dbReference type="RefSeq" id="WP_070246583.1">
    <property type="nucleotide sequence ID" value="NZ_LROM01000050.1"/>
</dbReference>
<gene>
    <name evidence="7" type="primary">htrB_2</name>
    <name evidence="7" type="ORF">DUPY_08240</name>
</gene>
<dbReference type="PANTHER" id="PTHR30606:SF9">
    <property type="entry name" value="LIPID A BIOSYNTHESIS LAUROYLTRANSFERASE"/>
    <property type="match status" value="1"/>
</dbReference>
<evidence type="ECO:0000256" key="5">
    <source>
        <dbReference type="ARBA" id="ARBA00023136"/>
    </source>
</evidence>
<keyword evidence="4 7" id="KW-0808">Transferase</keyword>
<evidence type="ECO:0000256" key="2">
    <source>
        <dbReference type="ARBA" id="ARBA00022475"/>
    </source>
</evidence>
<dbReference type="PATRIC" id="fig|762836.4.peg.869"/>
<protein>
    <submittedName>
        <fullName evidence="7">Lipid A biosynthesis lauroyl acyltransferase</fullName>
        <ecNumber evidence="7">2.3.1.-</ecNumber>
    </submittedName>
</protein>
<comment type="caution">
    <text evidence="7">The sequence shown here is derived from an EMBL/GenBank/DDBJ whole genome shotgun (WGS) entry which is preliminary data.</text>
</comment>
<keyword evidence="5" id="KW-0472">Membrane</keyword>
<evidence type="ECO:0000256" key="4">
    <source>
        <dbReference type="ARBA" id="ARBA00022679"/>
    </source>
</evidence>
<proteinExistence type="predicted"/>
<dbReference type="PANTHER" id="PTHR30606">
    <property type="entry name" value="LIPID A BIOSYNTHESIS LAUROYL ACYLTRANSFERASE"/>
    <property type="match status" value="1"/>
</dbReference>
<dbReference type="GO" id="GO:0009247">
    <property type="term" value="P:glycolipid biosynthetic process"/>
    <property type="evidence" value="ECO:0007669"/>
    <property type="project" value="UniProtKB-ARBA"/>
</dbReference>
<organism evidence="7 8">
    <name type="scientific">Duganella phyllosphaerae</name>
    <dbReference type="NCBI Taxonomy" id="762836"/>
    <lineage>
        <taxon>Bacteria</taxon>
        <taxon>Pseudomonadati</taxon>
        <taxon>Pseudomonadota</taxon>
        <taxon>Betaproteobacteria</taxon>
        <taxon>Burkholderiales</taxon>
        <taxon>Oxalobacteraceae</taxon>
        <taxon>Telluria group</taxon>
        <taxon>Duganella</taxon>
    </lineage>
</organism>
<dbReference type="Pfam" id="PF03279">
    <property type="entry name" value="Lip_A_acyltrans"/>
    <property type="match status" value="1"/>
</dbReference>
<evidence type="ECO:0000313" key="7">
    <source>
        <dbReference type="EMBL" id="OFA08175.1"/>
    </source>
</evidence>
<comment type="subcellular location">
    <subcellularLocation>
        <location evidence="1">Cell inner membrane</location>
    </subcellularLocation>
</comment>
<dbReference type="PIRSF" id="PIRSF026649">
    <property type="entry name" value="MsbB"/>
    <property type="match status" value="1"/>
</dbReference>
<reference evidence="8" key="1">
    <citation type="journal article" date="2016" name="Front. Microbiol.">
        <title>Molecular Keys to the Janthinobacterium and Duganella spp. Interaction with the Plant Pathogen Fusarium graminearum.</title>
        <authorList>
            <person name="Haack F.S."/>
            <person name="Poehlein A."/>
            <person name="Kroger C."/>
            <person name="Voigt C.A."/>
            <person name="Piepenbring M."/>
            <person name="Bode H.B."/>
            <person name="Daniel R."/>
            <person name="Schafer W."/>
            <person name="Streit W.R."/>
        </authorList>
    </citation>
    <scope>NUCLEOTIDE SEQUENCE [LARGE SCALE GENOMIC DNA]</scope>
    <source>
        <strain evidence="8">T54</strain>
    </source>
</reference>
<evidence type="ECO:0000256" key="3">
    <source>
        <dbReference type="ARBA" id="ARBA00022519"/>
    </source>
</evidence>
<evidence type="ECO:0000256" key="1">
    <source>
        <dbReference type="ARBA" id="ARBA00004533"/>
    </source>
</evidence>
<dbReference type="GO" id="GO:0016746">
    <property type="term" value="F:acyltransferase activity"/>
    <property type="evidence" value="ECO:0007669"/>
    <property type="project" value="UniProtKB-KW"/>
</dbReference>
<sequence>MKLVLGLMWLLHWLPLPVLGRFGKFTGSLLFIALRARREITLTNLRLCMPELTEAERVTLARQHFQAYARSIWERGILWWASEARLNRLIKVEPGPVPVAEMTAKPTILLCPHFVCLDVAGASIAMVASASSMYVTQKNAAFDQVLRAGRARFKPVKLFTRQDGIKPILRALRDKLPYFMLPDMDFGEKDAEFVPFFGIDAATLTATARIAATTGAQVMPVIATFLPNYQGWRVKFYPVWDNYPGPDMVAATRRMNEFIEERVREAPAEYFWTHKRFKTRPNGEPSLYPRRK</sequence>
<evidence type="ECO:0000313" key="8">
    <source>
        <dbReference type="Proteomes" id="UP000175989"/>
    </source>
</evidence>
<keyword evidence="2" id="KW-1003">Cell membrane</keyword>
<dbReference type="GO" id="GO:0005886">
    <property type="term" value="C:plasma membrane"/>
    <property type="evidence" value="ECO:0007669"/>
    <property type="project" value="UniProtKB-SubCell"/>
</dbReference>
<keyword evidence="3" id="KW-0997">Cell inner membrane</keyword>
<keyword evidence="6 7" id="KW-0012">Acyltransferase</keyword>
<dbReference type="EC" id="2.3.1.-" evidence="7"/>
<accession>A0A1E7X663</accession>
<dbReference type="CDD" id="cd07984">
    <property type="entry name" value="LPLAT_LABLAT-like"/>
    <property type="match status" value="1"/>
</dbReference>
<keyword evidence="8" id="KW-1185">Reference proteome</keyword>
<dbReference type="OrthoDB" id="9803456at2"/>
<evidence type="ECO:0000256" key="6">
    <source>
        <dbReference type="ARBA" id="ARBA00023315"/>
    </source>
</evidence>
<dbReference type="InterPro" id="IPR004960">
    <property type="entry name" value="LipA_acyltrans"/>
</dbReference>
<dbReference type="Proteomes" id="UP000175989">
    <property type="component" value="Unassembled WGS sequence"/>
</dbReference>
<dbReference type="EMBL" id="LROM01000050">
    <property type="protein sequence ID" value="OFA08175.1"/>
    <property type="molecule type" value="Genomic_DNA"/>
</dbReference>
<name>A0A1E7X663_9BURK</name>